<gene>
    <name evidence="11" type="primary">atpC</name>
    <name evidence="11" type="ORF">GTC17253_05280</name>
</gene>
<dbReference type="SUPFAM" id="SSF51344">
    <property type="entry name" value="Epsilon subunit of F1F0-ATP synthase N-terminal domain"/>
    <property type="match status" value="1"/>
</dbReference>
<keyword evidence="7 9" id="KW-0139">CF(1)</keyword>
<protein>
    <submittedName>
        <fullName evidence="11">ATP synthase F1 subunit epsilon</fullName>
    </submittedName>
</protein>
<dbReference type="EMBL" id="AP035785">
    <property type="protein sequence ID" value="BFO70562.1"/>
    <property type="molecule type" value="Genomic_DNA"/>
</dbReference>
<sequence length="80" mass="8712">MLKLKIVSPEKIMFDGDVESIIVPGTLGSFEILTAHAPIISSLEEGTVMYRLPNGTKQEFSICGGFVEVQKNIVSLCVEL</sequence>
<dbReference type="InterPro" id="IPR001469">
    <property type="entry name" value="ATP_synth_F1_dsu/esu"/>
</dbReference>
<comment type="subcellular location">
    <subcellularLocation>
        <location evidence="2">Endomembrane system</location>
        <topology evidence="2">Peripheral membrane protein</topology>
    </subcellularLocation>
</comment>
<evidence type="ECO:0000256" key="3">
    <source>
        <dbReference type="ARBA" id="ARBA00005712"/>
    </source>
</evidence>
<evidence type="ECO:0000313" key="11">
    <source>
        <dbReference type="EMBL" id="BFO70562.1"/>
    </source>
</evidence>
<dbReference type="GO" id="GO:0046933">
    <property type="term" value="F:proton-transporting ATP synthase activity, rotational mechanism"/>
    <property type="evidence" value="ECO:0007669"/>
    <property type="project" value="InterPro"/>
</dbReference>
<dbReference type="GO" id="GO:0012505">
    <property type="term" value="C:endomembrane system"/>
    <property type="evidence" value="ECO:0007669"/>
    <property type="project" value="UniProtKB-SubCell"/>
</dbReference>
<evidence type="ECO:0000256" key="5">
    <source>
        <dbReference type="ARBA" id="ARBA00023065"/>
    </source>
</evidence>
<feature type="domain" description="ATP synthase F1 complex delta/epsilon subunit N-terminal" evidence="10">
    <location>
        <begin position="2"/>
        <end position="79"/>
    </location>
</feature>
<evidence type="ECO:0000256" key="9">
    <source>
        <dbReference type="RuleBase" id="RU003656"/>
    </source>
</evidence>
<evidence type="ECO:0000256" key="7">
    <source>
        <dbReference type="ARBA" id="ARBA00023196"/>
    </source>
</evidence>
<keyword evidence="5 9" id="KW-0406">Ion transport</keyword>
<proteinExistence type="inferred from homology"/>
<dbReference type="InterPro" id="IPR020546">
    <property type="entry name" value="ATP_synth_F1_dsu/esu_N"/>
</dbReference>
<reference evidence="11" key="1">
    <citation type="submission" date="2024-07" db="EMBL/GenBank/DDBJ databases">
        <title>Complete genome sequence of Prevotella sp. YM-2024 GTC17253.</title>
        <authorList>
            <person name="Hayashi M."/>
            <person name="Muto Y."/>
            <person name="Tanaka K."/>
            <person name="Niwa H."/>
        </authorList>
    </citation>
    <scope>NUCLEOTIDE SEQUENCE</scope>
    <source>
        <strain evidence="11">GTC17253</strain>
    </source>
</reference>
<organism evidence="11">
    <name type="scientific">Prevotella sp. GTC17253</name>
    <dbReference type="NCBI Taxonomy" id="3236793"/>
    <lineage>
        <taxon>Bacteria</taxon>
        <taxon>Pseudomonadati</taxon>
        <taxon>Bacteroidota</taxon>
        <taxon>Bacteroidia</taxon>
        <taxon>Bacteroidales</taxon>
        <taxon>Prevotellaceae</taxon>
        <taxon>Prevotella</taxon>
    </lineage>
</organism>
<evidence type="ECO:0000256" key="8">
    <source>
        <dbReference type="ARBA" id="ARBA00023310"/>
    </source>
</evidence>
<evidence type="ECO:0000259" key="10">
    <source>
        <dbReference type="Pfam" id="PF02823"/>
    </source>
</evidence>
<dbReference type="CDD" id="cd12152">
    <property type="entry name" value="F1-ATPase_delta"/>
    <property type="match status" value="1"/>
</dbReference>
<keyword evidence="4 9" id="KW-0813">Transport</keyword>
<evidence type="ECO:0000256" key="2">
    <source>
        <dbReference type="ARBA" id="ARBA00004184"/>
    </source>
</evidence>
<comment type="subunit">
    <text evidence="9">F-type ATPases have 2 components, CF(1) - the catalytic core - and CF(0) - the membrane proton channel. CF(1) has five subunits: alpha(3), beta(3), gamma(1), delta(1), epsilon(1). CF(0) has three main subunits: a, b and c.</text>
</comment>
<dbReference type="Gene3D" id="2.60.15.10">
    <property type="entry name" value="F0F1 ATP synthase delta/epsilon subunit, N-terminal"/>
    <property type="match status" value="1"/>
</dbReference>
<comment type="similarity">
    <text evidence="3 9">Belongs to the ATPase epsilon chain family.</text>
</comment>
<accession>A0AB33IQ28</accession>
<dbReference type="InterPro" id="IPR036771">
    <property type="entry name" value="ATPsynth_dsu/esu_N"/>
</dbReference>
<dbReference type="NCBIfam" id="TIGR01216">
    <property type="entry name" value="ATP_synt_epsi"/>
    <property type="match status" value="1"/>
</dbReference>
<evidence type="ECO:0000256" key="6">
    <source>
        <dbReference type="ARBA" id="ARBA00023136"/>
    </source>
</evidence>
<keyword evidence="6" id="KW-0472">Membrane</keyword>
<dbReference type="PANTHER" id="PTHR13822:SF10">
    <property type="entry name" value="ATP SYNTHASE EPSILON CHAIN, CHLOROPLASTIC"/>
    <property type="match status" value="1"/>
</dbReference>
<keyword evidence="8 9" id="KW-0066">ATP synthesis</keyword>
<comment type="function">
    <text evidence="1">Produces ATP from ADP in the presence of a proton gradient across the membrane.</text>
</comment>
<dbReference type="Pfam" id="PF02823">
    <property type="entry name" value="ATP-synt_DE_N"/>
    <property type="match status" value="1"/>
</dbReference>
<dbReference type="PANTHER" id="PTHR13822">
    <property type="entry name" value="ATP SYNTHASE DELTA/EPSILON CHAIN"/>
    <property type="match status" value="1"/>
</dbReference>
<dbReference type="AlphaFoldDB" id="A0AB33IQ28"/>
<dbReference type="GO" id="GO:0045259">
    <property type="term" value="C:proton-transporting ATP synthase complex"/>
    <property type="evidence" value="ECO:0007669"/>
    <property type="project" value="UniProtKB-KW"/>
</dbReference>
<name>A0AB33IQ28_9BACT</name>
<evidence type="ECO:0000256" key="1">
    <source>
        <dbReference type="ARBA" id="ARBA00003543"/>
    </source>
</evidence>
<evidence type="ECO:0000256" key="4">
    <source>
        <dbReference type="ARBA" id="ARBA00022448"/>
    </source>
</evidence>